<dbReference type="GO" id="GO:0003868">
    <property type="term" value="F:4-hydroxyphenylpyruvate dioxygenase activity"/>
    <property type="evidence" value="ECO:0007669"/>
    <property type="project" value="UniProtKB-EC"/>
</dbReference>
<feature type="transmembrane region" description="Helical" evidence="5">
    <location>
        <begin position="152"/>
        <end position="172"/>
    </location>
</feature>
<dbReference type="GO" id="GO:0006559">
    <property type="term" value="P:L-phenylalanine catabolic process"/>
    <property type="evidence" value="ECO:0007669"/>
    <property type="project" value="UniProtKB-KW"/>
</dbReference>
<dbReference type="InterPro" id="IPR005956">
    <property type="entry name" value="4OHPhenylPyrv_dOase"/>
</dbReference>
<dbReference type="SUPFAM" id="SSF54160">
    <property type="entry name" value="Chromo domain-like"/>
    <property type="match status" value="1"/>
</dbReference>
<evidence type="ECO:0000313" key="7">
    <source>
        <dbReference type="Proteomes" id="UP000887572"/>
    </source>
</evidence>
<keyword evidence="4" id="KW-0585">Phenylalanine catabolism</keyword>
<dbReference type="PANTHER" id="PTHR11959">
    <property type="entry name" value="4-HYDROXYPHENYLPYRUVATE DIOXYGENASE"/>
    <property type="match status" value="1"/>
</dbReference>
<dbReference type="GO" id="GO:0006572">
    <property type="term" value="P:L-tyrosine catabolic process"/>
    <property type="evidence" value="ECO:0007669"/>
    <property type="project" value="UniProtKB-KW"/>
</dbReference>
<evidence type="ECO:0000256" key="1">
    <source>
        <dbReference type="ARBA" id="ARBA00005162"/>
    </source>
</evidence>
<dbReference type="Gene3D" id="3.10.180.10">
    <property type="entry name" value="2,3-Dihydroxybiphenyl 1,2-Dioxygenase, domain 1"/>
    <property type="match status" value="1"/>
</dbReference>
<keyword evidence="5" id="KW-0472">Membrane</keyword>
<feature type="domain" description="Chromo" evidence="6">
    <location>
        <begin position="62"/>
        <end position="121"/>
    </location>
</feature>
<evidence type="ECO:0000256" key="2">
    <source>
        <dbReference type="ARBA" id="ARBA00013222"/>
    </source>
</evidence>
<evidence type="ECO:0000259" key="6">
    <source>
        <dbReference type="PROSITE" id="PS50013"/>
    </source>
</evidence>
<comment type="pathway">
    <text evidence="1">Amino-acid degradation; L-phenylalanine degradation; acetoacetate and fumarate from L-phenylalanine: step 3/6.</text>
</comment>
<name>A0A914HT00_GLORO</name>
<dbReference type="CDD" id="cd00024">
    <property type="entry name" value="CD_CSD"/>
    <property type="match status" value="1"/>
</dbReference>
<dbReference type="InterPro" id="IPR000953">
    <property type="entry name" value="Chromo/chromo_shadow_dom"/>
</dbReference>
<dbReference type="InterPro" id="IPR016197">
    <property type="entry name" value="Chromo-like_dom_sf"/>
</dbReference>
<dbReference type="SMART" id="SM00298">
    <property type="entry name" value="CHROMO"/>
    <property type="match status" value="1"/>
</dbReference>
<dbReference type="WBParaSite" id="Gr19_v10_g3484.t1">
    <property type="protein sequence ID" value="Gr19_v10_g3484.t1"/>
    <property type="gene ID" value="Gr19_v10_g3484"/>
</dbReference>
<keyword evidence="7" id="KW-1185">Reference proteome</keyword>
<dbReference type="Gene3D" id="2.40.50.40">
    <property type="match status" value="1"/>
</dbReference>
<dbReference type="PANTHER" id="PTHR11959:SF1">
    <property type="entry name" value="4-HYDROXYPHENYLPYRUVATE DIOXYGENASE"/>
    <property type="match status" value="1"/>
</dbReference>
<evidence type="ECO:0000313" key="8">
    <source>
        <dbReference type="WBParaSite" id="Gr19_v10_g3484.t1"/>
    </source>
</evidence>
<accession>A0A914HT00</accession>
<dbReference type="CDD" id="cd11304">
    <property type="entry name" value="Cadherin_repeat"/>
    <property type="match status" value="1"/>
</dbReference>
<reference evidence="8" key="1">
    <citation type="submission" date="2022-11" db="UniProtKB">
        <authorList>
            <consortium name="WormBaseParasite"/>
        </authorList>
    </citation>
    <scope>IDENTIFICATION</scope>
</reference>
<dbReference type="GO" id="GO:0005789">
    <property type="term" value="C:endoplasmic reticulum membrane"/>
    <property type="evidence" value="ECO:0007669"/>
    <property type="project" value="TreeGrafter"/>
</dbReference>
<keyword evidence="5" id="KW-0812">Transmembrane</keyword>
<organism evidence="7 8">
    <name type="scientific">Globodera rostochiensis</name>
    <name type="common">Golden nematode worm</name>
    <name type="synonym">Heterodera rostochiensis</name>
    <dbReference type="NCBI Taxonomy" id="31243"/>
    <lineage>
        <taxon>Eukaryota</taxon>
        <taxon>Metazoa</taxon>
        <taxon>Ecdysozoa</taxon>
        <taxon>Nematoda</taxon>
        <taxon>Chromadorea</taxon>
        <taxon>Rhabditida</taxon>
        <taxon>Tylenchina</taxon>
        <taxon>Tylenchomorpha</taxon>
        <taxon>Tylenchoidea</taxon>
        <taxon>Heteroderidae</taxon>
        <taxon>Heteroderinae</taxon>
        <taxon>Globodera</taxon>
    </lineage>
</organism>
<keyword evidence="5" id="KW-1133">Transmembrane helix</keyword>
<proteinExistence type="predicted"/>
<evidence type="ECO:0000256" key="4">
    <source>
        <dbReference type="ARBA" id="ARBA00023232"/>
    </source>
</evidence>
<dbReference type="Proteomes" id="UP000887572">
    <property type="component" value="Unplaced"/>
</dbReference>
<dbReference type="SUPFAM" id="SSF54593">
    <property type="entry name" value="Glyoxalase/Bleomycin resistance protein/Dihydroxybiphenyl dioxygenase"/>
    <property type="match status" value="1"/>
</dbReference>
<evidence type="ECO:0000256" key="3">
    <source>
        <dbReference type="ARBA" id="ARBA00022878"/>
    </source>
</evidence>
<dbReference type="AlphaFoldDB" id="A0A914HT00"/>
<dbReference type="InterPro" id="IPR029068">
    <property type="entry name" value="Glyas_Bleomycin-R_OHBP_Dase"/>
</dbReference>
<sequence length="302" mass="34052">MFVQLEVSEYARINTVLGLLLARDADAPPLDLQRYRIAAGNLTTCPAYGSARYSGNCEANAYEAEWLIGAWPEAPDLGRRCEQRMKDGVRKFRVRWVGYPTPSWQPEENLRDCQEKLDEYFYGHTVHALIERTSILGPLPDQLPCRQRFRFVVVRVPYALLGRLLVLLILAYCAMTDLPTNRFHAVNGSASSSSVCLMPYSAVSLSSDLNFIDHCVGNEPELHMESVAQWYERVFLFHRVWSVDDSVIHTDYSALRSIVMANREETIKMPINEPAKSAQGCVADPGIRGLLGRKRSAGARPE</sequence>
<protein>
    <recommendedName>
        <fullName evidence="2">4-hydroxyphenylpyruvate dioxygenase</fullName>
        <ecNumber evidence="2">1.13.11.27</ecNumber>
    </recommendedName>
</protein>
<keyword evidence="3" id="KW-0828">Tyrosine catabolism</keyword>
<evidence type="ECO:0000256" key="5">
    <source>
        <dbReference type="SAM" id="Phobius"/>
    </source>
</evidence>
<dbReference type="PROSITE" id="PS50013">
    <property type="entry name" value="CHROMO_2"/>
    <property type="match status" value="1"/>
</dbReference>
<dbReference type="EC" id="1.13.11.27" evidence="2"/>
<dbReference type="GO" id="GO:0000139">
    <property type="term" value="C:Golgi membrane"/>
    <property type="evidence" value="ECO:0007669"/>
    <property type="project" value="TreeGrafter"/>
</dbReference>